<evidence type="ECO:0000313" key="4">
    <source>
        <dbReference type="Proteomes" id="UP001368270"/>
    </source>
</evidence>
<dbReference type="GO" id="GO:0008483">
    <property type="term" value="F:transaminase activity"/>
    <property type="evidence" value="ECO:0007669"/>
    <property type="project" value="UniProtKB-KW"/>
</dbReference>
<dbReference type="InterPro" id="IPR000653">
    <property type="entry name" value="DegT/StrS_aminotransferase"/>
</dbReference>
<keyword evidence="2" id="KW-0663">Pyridoxal phosphate</keyword>
<evidence type="ECO:0000256" key="1">
    <source>
        <dbReference type="ARBA" id="ARBA00037999"/>
    </source>
</evidence>
<keyword evidence="4" id="KW-1185">Reference proteome</keyword>
<organism evidence="3 4">
    <name type="scientific">Cognatishimia coralii</name>
    <dbReference type="NCBI Taxonomy" id="3083254"/>
    <lineage>
        <taxon>Bacteria</taxon>
        <taxon>Pseudomonadati</taxon>
        <taxon>Pseudomonadota</taxon>
        <taxon>Alphaproteobacteria</taxon>
        <taxon>Rhodobacterales</taxon>
        <taxon>Paracoccaceae</taxon>
        <taxon>Cognatishimia</taxon>
    </lineage>
</organism>
<dbReference type="SUPFAM" id="SSF53383">
    <property type="entry name" value="PLP-dependent transferases"/>
    <property type="match status" value="1"/>
</dbReference>
<dbReference type="Gene3D" id="3.90.1150.10">
    <property type="entry name" value="Aspartate Aminotransferase, domain 1"/>
    <property type="match status" value="1"/>
</dbReference>
<evidence type="ECO:0000256" key="2">
    <source>
        <dbReference type="RuleBase" id="RU004508"/>
    </source>
</evidence>
<dbReference type="PANTHER" id="PTHR30244">
    <property type="entry name" value="TRANSAMINASE"/>
    <property type="match status" value="1"/>
</dbReference>
<comment type="caution">
    <text evidence="3">The sequence shown here is derived from an EMBL/GenBank/DDBJ whole genome shotgun (WGS) entry which is preliminary data.</text>
</comment>
<dbReference type="PIRSF" id="PIRSF000390">
    <property type="entry name" value="PLP_StrS"/>
    <property type="match status" value="1"/>
</dbReference>
<protein>
    <submittedName>
        <fullName evidence="3">Aminotransferase class I/II-fold pyridoxal phosphate-dependent enzyme</fullName>
    </submittedName>
</protein>
<comment type="similarity">
    <text evidence="1 2">Belongs to the DegT/DnrJ/EryC1 family.</text>
</comment>
<sequence>MRIYLSRPHMSGNEEKRVAEAFASNFVAPLGPQLDAFEASVREYLNADVHCVGLSSGSAALHLSLRASEVGPGDEVWVSSMTFAGGIFPVNYLGATPRFFDLDPKSWTLDTAIIAEELANASAENRLPKAIIPTDLYGQSVDLDSLEKLAAHYGVRLIVDSAESLGASFQEGRKAGTGGDAAILSFNGNKIITSSGGGILVTRHKEWADKARFLATQARDPAPHYEHSSLGYNYRLSNICAAIGLGQMEVLDSRVARRREIFIRYQNNLSQSGITFMPEPEGLRSTRWLTAITIDPTQTGVTREDIRNMLLEHQIESRPLWKPMHLQPLYAGTTYHGSGVDERLFTDGLCLPSGSDMTDEQQDEVIHHIKKILEKPH</sequence>
<gene>
    <name evidence="3" type="ORF">WG622_17605</name>
</gene>
<dbReference type="Pfam" id="PF01041">
    <property type="entry name" value="DegT_DnrJ_EryC1"/>
    <property type="match status" value="1"/>
</dbReference>
<dbReference type="EMBL" id="JBBGAZ010000016">
    <property type="protein sequence ID" value="MEJ5220074.1"/>
    <property type="molecule type" value="Genomic_DNA"/>
</dbReference>
<dbReference type="InterPro" id="IPR015421">
    <property type="entry name" value="PyrdxlP-dep_Trfase_major"/>
</dbReference>
<dbReference type="InterPro" id="IPR015424">
    <property type="entry name" value="PyrdxlP-dep_Trfase"/>
</dbReference>
<proteinExistence type="inferred from homology"/>
<accession>A0ABU8QKY4</accession>
<dbReference type="PANTHER" id="PTHR30244:SF34">
    <property type="entry name" value="DTDP-4-AMINO-4,6-DIDEOXYGALACTOSE TRANSAMINASE"/>
    <property type="match status" value="1"/>
</dbReference>
<dbReference type="RefSeq" id="WP_339404715.1">
    <property type="nucleotide sequence ID" value="NZ_JBBGAZ010000016.1"/>
</dbReference>
<keyword evidence="3" id="KW-0032">Aminotransferase</keyword>
<dbReference type="Proteomes" id="UP001368270">
    <property type="component" value="Unassembled WGS sequence"/>
</dbReference>
<keyword evidence="3" id="KW-0808">Transferase</keyword>
<name>A0ABU8QKY4_9RHOB</name>
<dbReference type="Gene3D" id="3.40.640.10">
    <property type="entry name" value="Type I PLP-dependent aspartate aminotransferase-like (Major domain)"/>
    <property type="match status" value="1"/>
</dbReference>
<evidence type="ECO:0000313" key="3">
    <source>
        <dbReference type="EMBL" id="MEJ5220074.1"/>
    </source>
</evidence>
<dbReference type="CDD" id="cd00616">
    <property type="entry name" value="AHBA_syn"/>
    <property type="match status" value="1"/>
</dbReference>
<reference evidence="3 4" key="1">
    <citation type="submission" date="2024-03" db="EMBL/GenBank/DDBJ databases">
        <title>Cognatishimia coralii sp. nov., a marine bacterium isolated from coral surrounding seawater.</title>
        <authorList>
            <person name="Liu X."/>
            <person name="Liu S."/>
            <person name="Sun H."/>
            <person name="Zhang Y."/>
        </authorList>
    </citation>
    <scope>NUCLEOTIDE SEQUENCE [LARGE SCALE GENOMIC DNA]</scope>
    <source>
        <strain evidence="3 4">D5M38</strain>
    </source>
</reference>
<dbReference type="InterPro" id="IPR015422">
    <property type="entry name" value="PyrdxlP-dep_Trfase_small"/>
</dbReference>